<organism evidence="2 3">
    <name type="scientific">Oliverpabstia intestinalis</name>
    <dbReference type="NCBI Taxonomy" id="2606633"/>
    <lineage>
        <taxon>Bacteria</taxon>
        <taxon>Bacillati</taxon>
        <taxon>Bacillota</taxon>
        <taxon>Clostridia</taxon>
        <taxon>Lachnospirales</taxon>
        <taxon>Lachnospiraceae</taxon>
        <taxon>Oliverpabstia</taxon>
    </lineage>
</organism>
<dbReference type="AlphaFoldDB" id="A0A7X2P4P7"/>
<feature type="region of interest" description="Disordered" evidence="1">
    <location>
        <begin position="226"/>
        <end position="254"/>
    </location>
</feature>
<dbReference type="InterPro" id="IPR010106">
    <property type="entry name" value="RpnA"/>
</dbReference>
<evidence type="ECO:0000256" key="1">
    <source>
        <dbReference type="SAM" id="MobiDB-lite"/>
    </source>
</evidence>
<accession>A0A7X2P4P7</accession>
<keyword evidence="3" id="KW-1185">Reference proteome</keyword>
<comment type="caution">
    <text evidence="2">The sequence shown here is derived from an EMBL/GenBank/DDBJ whole genome shotgun (WGS) entry which is preliminary data.</text>
</comment>
<dbReference type="NCBIfam" id="TIGR01784">
    <property type="entry name" value="T_den_put_tspse"/>
    <property type="match status" value="1"/>
</dbReference>
<dbReference type="Proteomes" id="UP000440513">
    <property type="component" value="Unassembled WGS sequence"/>
</dbReference>
<evidence type="ECO:0000313" key="3">
    <source>
        <dbReference type="Proteomes" id="UP000440513"/>
    </source>
</evidence>
<protein>
    <submittedName>
        <fullName evidence="2">Rpn family recombination-promoting nuclease/putative transposase</fullName>
    </submittedName>
</protein>
<evidence type="ECO:0000313" key="2">
    <source>
        <dbReference type="EMBL" id="MST67473.1"/>
    </source>
</evidence>
<proteinExistence type="predicted"/>
<name>A0A7X2P4P7_9FIRM</name>
<reference evidence="2 3" key="1">
    <citation type="submission" date="2019-08" db="EMBL/GenBank/DDBJ databases">
        <title>In-depth cultivation of the pig gut microbiome towards novel bacterial diversity and tailored functional studies.</title>
        <authorList>
            <person name="Wylensek D."/>
            <person name="Hitch T.C.A."/>
            <person name="Clavel T."/>
        </authorList>
    </citation>
    <scope>NUCLEOTIDE SEQUENCE [LARGE SCALE GENOMIC DNA]</scope>
    <source>
        <strain evidence="2 3">BSM-380-WT-5A</strain>
    </source>
</reference>
<sequence length="272" mass="31939">MAYPEYGKKFCRKFLKILFGREFKNLNIVTQKSYGGRDTGLHGARLDVYIEEGDEVEIDSSNVSAIYDIESDKNNKRKDIDFIAQRTRFYHAIIDSRSLKSGQSYDKLKRVFVIFICPYDPFGDDRMIYTIRNHCVENPELPYEDGARTIFLYTKGRKGRDNESLSQLLDYMENTTRENAVTEELEDIQEMVDVVKEDAEVTVAYMKGFERDQMFLEEGKELGRKLEQENTLREKNRADTEKNRAEEEKRRADAAVEEIEKLRKQLEELQKS</sequence>
<dbReference type="EMBL" id="VUMS01000027">
    <property type="protein sequence ID" value="MST67473.1"/>
    <property type="molecule type" value="Genomic_DNA"/>
</dbReference>
<gene>
    <name evidence="2" type="ORF">FYJ57_12290</name>
</gene>